<accession>A0A8J5J0Q4</accession>
<proteinExistence type="predicted"/>
<protein>
    <recommendedName>
        <fullName evidence="3">RNase H type-1 domain-containing protein</fullName>
    </recommendedName>
</protein>
<dbReference type="EMBL" id="JAENGY010001334">
    <property type="protein sequence ID" value="KAG6950182.1"/>
    <property type="molecule type" value="Genomic_DNA"/>
</dbReference>
<evidence type="ECO:0000313" key="1">
    <source>
        <dbReference type="EMBL" id="KAG6950182.1"/>
    </source>
</evidence>
<sequence>MSLSRPQRQTLSISYAVHPSGTNSEIEANGLLAGTRWLYCHHRTTRIQRFGDSVVIINLALARYRVSAQNLVPAIQETRRLLFGLRLVVLSAVPREFNTAADGLCNWIVDKAVDKSQTLSADNTAWSLPPSASNHSHWRPCWVIVMADYKRVEHLVQNRFVNHAYNESSLPDIAEPDTAAPYVDTTARCESLQFDSNVSHECTVNGLKIMCPVGCVSNIPSFGSHTQYVISHE</sequence>
<gene>
    <name evidence="1" type="ORF">JG688_00014271</name>
</gene>
<organism evidence="1 2">
    <name type="scientific">Phytophthora aleatoria</name>
    <dbReference type="NCBI Taxonomy" id="2496075"/>
    <lineage>
        <taxon>Eukaryota</taxon>
        <taxon>Sar</taxon>
        <taxon>Stramenopiles</taxon>
        <taxon>Oomycota</taxon>
        <taxon>Peronosporomycetes</taxon>
        <taxon>Peronosporales</taxon>
        <taxon>Peronosporaceae</taxon>
        <taxon>Phytophthora</taxon>
    </lineage>
</organism>
<keyword evidence="2" id="KW-1185">Reference proteome</keyword>
<evidence type="ECO:0000313" key="2">
    <source>
        <dbReference type="Proteomes" id="UP000709295"/>
    </source>
</evidence>
<comment type="caution">
    <text evidence="1">The sequence shown here is derived from an EMBL/GenBank/DDBJ whole genome shotgun (WGS) entry which is preliminary data.</text>
</comment>
<dbReference type="AlphaFoldDB" id="A0A8J5J0Q4"/>
<evidence type="ECO:0008006" key="3">
    <source>
        <dbReference type="Google" id="ProtNLM"/>
    </source>
</evidence>
<reference evidence="1" key="1">
    <citation type="submission" date="2021-01" db="EMBL/GenBank/DDBJ databases">
        <title>Phytophthora aleatoria, a newly-described species from Pinus radiata is distinct from Phytophthora cactorum isolates based on comparative genomics.</title>
        <authorList>
            <person name="Mcdougal R."/>
            <person name="Panda P."/>
            <person name="Williams N."/>
            <person name="Studholme D.J."/>
        </authorList>
    </citation>
    <scope>NUCLEOTIDE SEQUENCE</scope>
    <source>
        <strain evidence="1">NZFS 4037</strain>
    </source>
</reference>
<dbReference type="Proteomes" id="UP000709295">
    <property type="component" value="Unassembled WGS sequence"/>
</dbReference>
<name>A0A8J5J0Q4_9STRA</name>